<reference evidence="3" key="1">
    <citation type="submission" date="2019-12" db="EMBL/GenBank/DDBJ databases">
        <authorList>
            <person name="zhang j."/>
            <person name="sun C.M."/>
        </authorList>
    </citation>
    <scope>NUCLEOTIDE SEQUENCE</scope>
    <source>
        <strain evidence="3">NS-1</strain>
    </source>
</reference>
<name>A0A8A7KDW2_9FIRM</name>
<dbReference type="InterPro" id="IPR036291">
    <property type="entry name" value="NAD(P)-bd_dom_sf"/>
</dbReference>
<dbReference type="CDD" id="cd05233">
    <property type="entry name" value="SDR_c"/>
    <property type="match status" value="1"/>
</dbReference>
<accession>A0A8A7KDW2</accession>
<dbReference type="PRINTS" id="PR00081">
    <property type="entry name" value="GDHRDH"/>
</dbReference>
<evidence type="ECO:0000256" key="1">
    <source>
        <dbReference type="ARBA" id="ARBA00006484"/>
    </source>
</evidence>
<dbReference type="AlphaFoldDB" id="A0A8A7KDW2"/>
<gene>
    <name evidence="3" type="ORF">GM661_16610</name>
</gene>
<dbReference type="SUPFAM" id="SSF51735">
    <property type="entry name" value="NAD(P)-binding Rossmann-fold domains"/>
    <property type="match status" value="1"/>
</dbReference>
<dbReference type="InterPro" id="IPR002347">
    <property type="entry name" value="SDR_fam"/>
</dbReference>
<organism evidence="3 4">
    <name type="scientific">Iocasia fonsfrigidae</name>
    <dbReference type="NCBI Taxonomy" id="2682810"/>
    <lineage>
        <taxon>Bacteria</taxon>
        <taxon>Bacillati</taxon>
        <taxon>Bacillota</taxon>
        <taxon>Clostridia</taxon>
        <taxon>Halanaerobiales</taxon>
        <taxon>Halanaerobiaceae</taxon>
        <taxon>Iocasia</taxon>
    </lineage>
</organism>
<evidence type="ECO:0000313" key="3">
    <source>
        <dbReference type="EMBL" id="QTL99450.1"/>
    </source>
</evidence>
<evidence type="ECO:0000313" key="4">
    <source>
        <dbReference type="Proteomes" id="UP000665020"/>
    </source>
</evidence>
<proteinExistence type="inferred from homology"/>
<dbReference type="FunFam" id="3.40.50.720:FF:000173">
    <property type="entry name" value="3-oxoacyl-[acyl-carrier protein] reductase"/>
    <property type="match status" value="1"/>
</dbReference>
<dbReference type="EMBL" id="CP046640">
    <property type="protein sequence ID" value="QTL99450.1"/>
    <property type="molecule type" value="Genomic_DNA"/>
</dbReference>
<dbReference type="PRINTS" id="PR00080">
    <property type="entry name" value="SDRFAMILY"/>
</dbReference>
<keyword evidence="4" id="KW-1185">Reference proteome</keyword>
<dbReference type="Proteomes" id="UP000665020">
    <property type="component" value="Chromosome"/>
</dbReference>
<dbReference type="GO" id="GO:0016616">
    <property type="term" value="F:oxidoreductase activity, acting on the CH-OH group of donors, NAD or NADP as acceptor"/>
    <property type="evidence" value="ECO:0007669"/>
    <property type="project" value="TreeGrafter"/>
</dbReference>
<keyword evidence="2" id="KW-0560">Oxidoreductase</keyword>
<dbReference type="KEGG" id="ifn:GM661_16610"/>
<comment type="similarity">
    <text evidence="1">Belongs to the short-chain dehydrogenases/reductases (SDR) family.</text>
</comment>
<evidence type="ECO:0000256" key="2">
    <source>
        <dbReference type="ARBA" id="ARBA00023002"/>
    </source>
</evidence>
<dbReference type="PANTHER" id="PTHR42760">
    <property type="entry name" value="SHORT-CHAIN DEHYDROGENASES/REDUCTASES FAMILY MEMBER"/>
    <property type="match status" value="1"/>
</dbReference>
<dbReference type="RefSeq" id="WP_230867794.1">
    <property type="nucleotide sequence ID" value="NZ_CP046640.1"/>
</dbReference>
<dbReference type="NCBIfam" id="NF009466">
    <property type="entry name" value="PRK12826.1-2"/>
    <property type="match status" value="1"/>
</dbReference>
<protein>
    <submittedName>
        <fullName evidence="3">SDR family oxidoreductase</fullName>
    </submittedName>
</protein>
<dbReference type="Pfam" id="PF13561">
    <property type="entry name" value="adh_short_C2"/>
    <property type="match status" value="1"/>
</dbReference>
<dbReference type="Gene3D" id="3.40.50.720">
    <property type="entry name" value="NAD(P)-binding Rossmann-like Domain"/>
    <property type="match status" value="1"/>
</dbReference>
<sequence>MKFKNMTVLITGGARGMGKAFAKEFASEGANVALCDVNKEQLEDTAAELRDTYKVKVFEGCVDVSNERQVNEFVESVESQTESIDILINNAAIHPLTPVEKISNEEWDKVLGINLKGYFLTVKAVLPGMRKKQYGRIINISSEAGKNGGTICALHYAASKGGVLAFTRNLAKQVGEEGITVNAIAPGRIATDMAGSVSDDENQIYVEKSAVKSLGKPADIANAVAFLASKRSNFVTGETININGGTVMD</sequence>